<dbReference type="OrthoDB" id="657513at2759"/>
<proteinExistence type="predicted"/>
<feature type="compositionally biased region" description="Polar residues" evidence="1">
    <location>
        <begin position="444"/>
        <end position="456"/>
    </location>
</feature>
<accession>A0A7J6VU96</accession>
<comment type="caution">
    <text evidence="2">The sequence shown here is derived from an EMBL/GenBank/DDBJ whole genome shotgun (WGS) entry which is preliminary data.</text>
</comment>
<feature type="region of interest" description="Disordered" evidence="1">
    <location>
        <begin position="440"/>
        <end position="484"/>
    </location>
</feature>
<keyword evidence="3" id="KW-1185">Reference proteome</keyword>
<evidence type="ECO:0000313" key="3">
    <source>
        <dbReference type="Proteomes" id="UP000554482"/>
    </source>
</evidence>
<dbReference type="EMBL" id="JABWDY010027120">
    <property type="protein sequence ID" value="KAF5188158.1"/>
    <property type="molecule type" value="Genomic_DNA"/>
</dbReference>
<evidence type="ECO:0000313" key="2">
    <source>
        <dbReference type="EMBL" id="KAF5188158.1"/>
    </source>
</evidence>
<feature type="region of interest" description="Disordered" evidence="1">
    <location>
        <begin position="115"/>
        <end position="243"/>
    </location>
</feature>
<sequence length="504" mass="57159">MDEADKKMEALKKAYADIIFNTTKEATAKIMVVERRAYQCHKEMYEAKEEALNMLVRFKTMMDDKITQAEMISFNQRIKIEELEVQLQKAEHVANGLRAELKEVKEELEELKNNRVQPLDKHNVKRGAASNKDGSQEIECSPLDSGPGPLSSSHLHQRHTTFDHCSSESENVSMRTGLQSNSPEEQYAGNPDIPSIKRGSKGPQVFRSSCPQRIRAFRRKRIDGKSAPPVHKDSQSSSKKNKVDNMCLMKKNNSTLLGQLHKSNNWDKGQDLMFSRVPCRKRGIRSRRSRITLCTDQKLPVENTLSRCQTYPCVDKDSSMEIDEAEHNASVSPLTPVNTANTDTSLGPVVDVQIDAKVTKANSIENAVNGGTVLKDRSNRTTQEDHVVNTSEFPELLLNLNKVKVPVKNSDTKDDENCEMKNLAITQTLDDKFLKYQRKRKRVSLSSPDGSTSLEDNITKKRPNEMQRNVPEPQKSSLPLESSRDDRRLMLVARQLISLKENRR</sequence>
<dbReference type="Proteomes" id="UP000554482">
    <property type="component" value="Unassembled WGS sequence"/>
</dbReference>
<organism evidence="2 3">
    <name type="scientific">Thalictrum thalictroides</name>
    <name type="common">Rue-anemone</name>
    <name type="synonym">Anemone thalictroides</name>
    <dbReference type="NCBI Taxonomy" id="46969"/>
    <lineage>
        <taxon>Eukaryota</taxon>
        <taxon>Viridiplantae</taxon>
        <taxon>Streptophyta</taxon>
        <taxon>Embryophyta</taxon>
        <taxon>Tracheophyta</taxon>
        <taxon>Spermatophyta</taxon>
        <taxon>Magnoliopsida</taxon>
        <taxon>Ranunculales</taxon>
        <taxon>Ranunculaceae</taxon>
        <taxon>Thalictroideae</taxon>
        <taxon>Thalictrum</taxon>
    </lineage>
</organism>
<dbReference type="AlphaFoldDB" id="A0A7J6VU96"/>
<feature type="compositionally biased region" description="Polar residues" evidence="1">
    <location>
        <begin position="168"/>
        <end position="184"/>
    </location>
</feature>
<name>A0A7J6VU96_THATH</name>
<reference evidence="2 3" key="1">
    <citation type="submission" date="2020-06" db="EMBL/GenBank/DDBJ databases">
        <title>Transcriptomic and genomic resources for Thalictrum thalictroides and T. hernandezii: Facilitating candidate gene discovery in an emerging model plant lineage.</title>
        <authorList>
            <person name="Arias T."/>
            <person name="Riano-Pachon D.M."/>
            <person name="Di Stilio V.S."/>
        </authorList>
    </citation>
    <scope>NUCLEOTIDE SEQUENCE [LARGE SCALE GENOMIC DNA]</scope>
    <source>
        <strain evidence="3">cv. WT478/WT964</strain>
        <tissue evidence="2">Leaves</tissue>
    </source>
</reference>
<dbReference type="PANTHER" id="PTHR34778:SF2">
    <property type="entry name" value="OS02G0580700 PROTEIN"/>
    <property type="match status" value="1"/>
</dbReference>
<evidence type="ECO:0000256" key="1">
    <source>
        <dbReference type="SAM" id="MobiDB-lite"/>
    </source>
</evidence>
<protein>
    <submittedName>
        <fullName evidence="2">Uncharacterized protein</fullName>
    </submittedName>
</protein>
<feature type="compositionally biased region" description="Low complexity" evidence="1">
    <location>
        <begin position="141"/>
        <end position="154"/>
    </location>
</feature>
<dbReference type="PANTHER" id="PTHR34778">
    <property type="entry name" value="OS02G0580700 PROTEIN"/>
    <property type="match status" value="1"/>
</dbReference>
<gene>
    <name evidence="2" type="ORF">FRX31_022254</name>
</gene>